<dbReference type="OrthoDB" id="9803739at2"/>
<evidence type="ECO:0000313" key="3">
    <source>
        <dbReference type="Proteomes" id="UP000215377"/>
    </source>
</evidence>
<keyword evidence="3" id="KW-1185">Reference proteome</keyword>
<dbReference type="EMBL" id="AQQR01000008">
    <property type="protein sequence ID" value="OWU71687.1"/>
    <property type="molecule type" value="Genomic_DNA"/>
</dbReference>
<dbReference type="Proteomes" id="UP000215377">
    <property type="component" value="Unassembled WGS sequence"/>
</dbReference>
<dbReference type="Gene3D" id="3.40.50.1860">
    <property type="match status" value="2"/>
</dbReference>
<sequence>MRKIGIVGGVGWASTIDYYRAIAEGAGRFYAARGHVAPYPMPPMAIESVVQSQTRALRGRPGDDRSWEAFDAVFRTALINLDRVGCAFAIIASNTPHARLASIRKGVHLDVLSILDVTATATADAGAERALVLGTSVTMEARDYALALERECVAANTRLPDADIAEMQAMIDTDFYGGASGQARDKLMGFIRRHAPPGTAVVLACTELPLAFPDHLDDPVFKADGYVFINSSAAHVAAALDRALTPSGR</sequence>
<name>A0A225NFA1_9RHOB</name>
<protein>
    <submittedName>
        <fullName evidence="2">Asp/Glu racemase</fullName>
    </submittedName>
</protein>
<dbReference type="InterPro" id="IPR015942">
    <property type="entry name" value="Asp/Glu/hydantoin_racemase"/>
</dbReference>
<organism evidence="2 3">
    <name type="scientific">Marinibacterium profundimaris</name>
    <dbReference type="NCBI Taxonomy" id="1679460"/>
    <lineage>
        <taxon>Bacteria</taxon>
        <taxon>Pseudomonadati</taxon>
        <taxon>Pseudomonadota</taxon>
        <taxon>Alphaproteobacteria</taxon>
        <taxon>Rhodobacterales</taxon>
        <taxon>Paracoccaceae</taxon>
        <taxon>Marinibacterium</taxon>
    </lineage>
</organism>
<proteinExistence type="predicted"/>
<accession>A0A225NFA1</accession>
<gene>
    <name evidence="2" type="ORF">ATO3_17955</name>
</gene>
<comment type="caution">
    <text evidence="2">The sequence shown here is derived from an EMBL/GenBank/DDBJ whole genome shotgun (WGS) entry which is preliminary data.</text>
</comment>
<evidence type="ECO:0000256" key="1">
    <source>
        <dbReference type="ARBA" id="ARBA00023235"/>
    </source>
</evidence>
<dbReference type="SUPFAM" id="SSF53681">
    <property type="entry name" value="Aspartate/glutamate racemase"/>
    <property type="match status" value="2"/>
</dbReference>
<keyword evidence="1" id="KW-0413">Isomerase</keyword>
<dbReference type="AlphaFoldDB" id="A0A225NFA1"/>
<dbReference type="RefSeq" id="WP_088651278.1">
    <property type="nucleotide sequence ID" value="NZ_AQQR01000008.1"/>
</dbReference>
<dbReference type="InterPro" id="IPR001920">
    <property type="entry name" value="Asp/Glu_race"/>
</dbReference>
<dbReference type="GO" id="GO:0047661">
    <property type="term" value="F:amino-acid racemase activity"/>
    <property type="evidence" value="ECO:0007669"/>
    <property type="project" value="InterPro"/>
</dbReference>
<dbReference type="PANTHER" id="PTHR21198:SF7">
    <property type="entry name" value="ASPARTATE-GLUTAMATE RACEMASE FAMILY"/>
    <property type="match status" value="1"/>
</dbReference>
<reference evidence="2 3" key="1">
    <citation type="submission" date="2013-04" db="EMBL/GenBank/DDBJ databases">
        <title>Oceanicola sp. 22II1-22F33 Genome Sequencing.</title>
        <authorList>
            <person name="Lai Q."/>
            <person name="Li G."/>
            <person name="Shao Z."/>
        </authorList>
    </citation>
    <scope>NUCLEOTIDE SEQUENCE [LARGE SCALE GENOMIC DNA]</scope>
    <source>
        <strain evidence="2 3">22II1-22F33</strain>
    </source>
</reference>
<dbReference type="PANTHER" id="PTHR21198">
    <property type="entry name" value="GLUTAMATE RACEMASE"/>
    <property type="match status" value="1"/>
</dbReference>
<dbReference type="Pfam" id="PF01177">
    <property type="entry name" value="Asp_Glu_race"/>
    <property type="match status" value="1"/>
</dbReference>
<evidence type="ECO:0000313" key="2">
    <source>
        <dbReference type="EMBL" id="OWU71687.1"/>
    </source>
</evidence>